<evidence type="ECO:0000256" key="3">
    <source>
        <dbReference type="ARBA" id="ARBA00023054"/>
    </source>
</evidence>
<comment type="subcellular location">
    <subcellularLocation>
        <location evidence="1">Chromosome</location>
        <location evidence="1">Centromere</location>
    </subcellularLocation>
</comment>
<keyword evidence="2" id="KW-0158">Chromosome</keyword>
<feature type="coiled-coil region" evidence="5">
    <location>
        <begin position="295"/>
        <end position="468"/>
    </location>
</feature>
<proteinExistence type="predicted"/>
<feature type="non-terminal residue" evidence="7">
    <location>
        <position position="1"/>
    </location>
</feature>
<dbReference type="InterPro" id="IPR005550">
    <property type="entry name" value="Kinetochore_Ndc80"/>
</dbReference>
<evidence type="ECO:0000313" key="7">
    <source>
        <dbReference type="RefSeq" id="XP_049317878.1"/>
    </source>
</evidence>
<gene>
    <name evidence="7" type="primary">LOC125780175</name>
</gene>
<reference evidence="7" key="1">
    <citation type="submission" date="2025-08" db="UniProtKB">
        <authorList>
            <consortium name="RefSeq"/>
        </authorList>
    </citation>
    <scope>IDENTIFICATION</scope>
    <source>
        <tissue evidence="7">Adult</tissue>
    </source>
</reference>
<sequence>IINIMQKLQYPHQVNKSWLKTPNTPHSFGFVIQLFDFLMDFVPPHDEDQINDKEFEFEDPETATQSSLMQESPDADFTALVLQNSEEGFKLWDKQLDDDLHNLKQQTCDVLIYKRCGLQGITALDAQLEELKTDLSAEEKKRPKISEEEEERCNRLETELKEIQEQIQTAQESLEIINNKLTELQEEKNECKSEHTHLVKKVEQIQKILSTQTVSVDRRDALIEELEQRKYMLQRMERTLRDLEGSQHHQQVLVSRHKKRLTDQIVKYNDHIRNISCTKLQCDESVLQLPLNPQLEDVKERIKMLEATRASVQNQLQQIIQQKQVLDKQALQMNHNINTYLKTKCAELEMAIKHAERDSKEIAKQMQTQCTVLDAQLHKLEERMQQLQIDCKSLKNTKHEKHMALENLEKQNEDLMNRAELEYKTVADEREAYLNEYETKLEQANQILLQFVEEIEQRETMLKRIEEEEVKT</sequence>
<protein>
    <submittedName>
        <fullName evidence="7">Girdin-like</fullName>
    </submittedName>
</protein>
<keyword evidence="4" id="KW-0137">Centromere</keyword>
<evidence type="ECO:0000256" key="1">
    <source>
        <dbReference type="ARBA" id="ARBA00004584"/>
    </source>
</evidence>
<keyword evidence="3 5" id="KW-0175">Coiled coil</keyword>
<evidence type="ECO:0000256" key="4">
    <source>
        <dbReference type="ARBA" id="ARBA00023328"/>
    </source>
</evidence>
<organism evidence="6 7">
    <name type="scientific">Bactrocera dorsalis</name>
    <name type="common">Oriental fruit fly</name>
    <name type="synonym">Dacus dorsalis</name>
    <dbReference type="NCBI Taxonomy" id="27457"/>
    <lineage>
        <taxon>Eukaryota</taxon>
        <taxon>Metazoa</taxon>
        <taxon>Ecdysozoa</taxon>
        <taxon>Arthropoda</taxon>
        <taxon>Hexapoda</taxon>
        <taxon>Insecta</taxon>
        <taxon>Pterygota</taxon>
        <taxon>Neoptera</taxon>
        <taxon>Endopterygota</taxon>
        <taxon>Diptera</taxon>
        <taxon>Brachycera</taxon>
        <taxon>Muscomorpha</taxon>
        <taxon>Tephritoidea</taxon>
        <taxon>Tephritidae</taxon>
        <taxon>Bactrocera</taxon>
        <taxon>Bactrocera</taxon>
    </lineage>
</organism>
<keyword evidence="6" id="KW-1185">Reference proteome</keyword>
<dbReference type="RefSeq" id="XP_049317878.1">
    <property type="nucleotide sequence ID" value="XM_049461921.1"/>
</dbReference>
<feature type="coiled-coil region" evidence="5">
    <location>
        <begin position="121"/>
        <end position="201"/>
    </location>
</feature>
<dbReference type="PANTHER" id="PTHR10643">
    <property type="entry name" value="KINETOCHORE PROTEIN NDC80"/>
    <property type="match status" value="1"/>
</dbReference>
<dbReference type="InterPro" id="IPR038273">
    <property type="entry name" value="Ndc80_sf"/>
</dbReference>
<evidence type="ECO:0000313" key="6">
    <source>
        <dbReference type="Proteomes" id="UP001652620"/>
    </source>
</evidence>
<dbReference type="Gene3D" id="1.10.418.30">
    <property type="entry name" value="Ncd80 complex, Ncd80 subunit"/>
    <property type="match status" value="1"/>
</dbReference>
<evidence type="ECO:0000256" key="5">
    <source>
        <dbReference type="SAM" id="Coils"/>
    </source>
</evidence>
<dbReference type="GeneID" id="125780175"/>
<accession>A0ABM3K8Q2</accession>
<name>A0ABM3K8Q2_BACDO</name>
<dbReference type="PANTHER" id="PTHR10643:SF2">
    <property type="entry name" value="KINETOCHORE PROTEIN NDC80 HOMOLOG"/>
    <property type="match status" value="1"/>
</dbReference>
<dbReference type="Proteomes" id="UP001652620">
    <property type="component" value="Unplaced"/>
</dbReference>
<evidence type="ECO:0000256" key="2">
    <source>
        <dbReference type="ARBA" id="ARBA00022454"/>
    </source>
</evidence>